<organism evidence="2">
    <name type="scientific">bioreactor metagenome</name>
    <dbReference type="NCBI Taxonomy" id="1076179"/>
    <lineage>
        <taxon>unclassified sequences</taxon>
        <taxon>metagenomes</taxon>
        <taxon>ecological metagenomes</taxon>
    </lineage>
</organism>
<feature type="transmembrane region" description="Helical" evidence="1">
    <location>
        <begin position="6"/>
        <end position="22"/>
    </location>
</feature>
<reference evidence="2" key="1">
    <citation type="submission" date="2019-08" db="EMBL/GenBank/DDBJ databases">
        <authorList>
            <person name="Kucharzyk K."/>
            <person name="Murdoch R.W."/>
            <person name="Higgins S."/>
            <person name="Loffler F."/>
        </authorList>
    </citation>
    <scope>NUCLEOTIDE SEQUENCE</scope>
</reference>
<gene>
    <name evidence="2" type="ORF">SDC9_170913</name>
</gene>
<dbReference type="EMBL" id="VSSQ01072067">
    <property type="protein sequence ID" value="MPN23524.1"/>
    <property type="molecule type" value="Genomic_DNA"/>
</dbReference>
<accession>A0A645GI46</accession>
<evidence type="ECO:0000313" key="2">
    <source>
        <dbReference type="EMBL" id="MPN23524.1"/>
    </source>
</evidence>
<proteinExistence type="predicted"/>
<keyword evidence="1" id="KW-1133">Transmembrane helix</keyword>
<evidence type="ECO:0000256" key="1">
    <source>
        <dbReference type="SAM" id="Phobius"/>
    </source>
</evidence>
<comment type="caution">
    <text evidence="2">The sequence shown here is derived from an EMBL/GenBank/DDBJ whole genome shotgun (WGS) entry which is preliminary data.</text>
</comment>
<protein>
    <submittedName>
        <fullName evidence="2">Uncharacterized protein</fullName>
    </submittedName>
</protein>
<name>A0A645GI46_9ZZZZ</name>
<dbReference type="AlphaFoldDB" id="A0A645GI46"/>
<keyword evidence="1" id="KW-0472">Membrane</keyword>
<sequence>MVPWWGVIIVIIVIGYAVFVGSDEEQPCRNCKILLDPEADYRRCLDCEKVKK</sequence>
<keyword evidence="1" id="KW-0812">Transmembrane</keyword>